<dbReference type="PATRIC" id="fig|754476.3.peg.1820"/>
<reference evidence="3 4" key="2">
    <citation type="journal article" date="2013" name="Int. J. Syst. Evol. Microbiol.">
        <title>Methylophaga nitratireducenticrescens sp. nov. and Methylophaga frappieri sp. nov., isolated from the biofilm of the methanol-fed denitrification system treating the seawater at the Montreal Biodome.</title>
        <authorList>
            <person name="Villeneuve C."/>
            <person name="Martineau C."/>
            <person name="Mauffrey F."/>
            <person name="Villemur R."/>
        </authorList>
    </citation>
    <scope>NUCLEOTIDE SEQUENCE [LARGE SCALE GENOMIC DNA]</scope>
    <source>
        <strain evidence="3 4">JAM1</strain>
    </source>
</reference>
<dbReference type="STRING" id="754476.Q7A_1842"/>
<dbReference type="Proteomes" id="UP000009144">
    <property type="component" value="Chromosome"/>
</dbReference>
<organism evidence="3 4">
    <name type="scientific">Methylophaga nitratireducenticrescens</name>
    <dbReference type="NCBI Taxonomy" id="754476"/>
    <lineage>
        <taxon>Bacteria</taxon>
        <taxon>Pseudomonadati</taxon>
        <taxon>Pseudomonadota</taxon>
        <taxon>Gammaproteobacteria</taxon>
        <taxon>Thiotrichales</taxon>
        <taxon>Piscirickettsiaceae</taxon>
        <taxon>Methylophaga</taxon>
    </lineage>
</organism>
<accession>I1XJU1</accession>
<feature type="region of interest" description="Disordered" evidence="1">
    <location>
        <begin position="168"/>
        <end position="187"/>
    </location>
</feature>
<dbReference type="HOGENOM" id="CLU_528855_0_0_6"/>
<evidence type="ECO:0000256" key="1">
    <source>
        <dbReference type="SAM" id="MobiDB-lite"/>
    </source>
</evidence>
<dbReference type="KEGG" id="mej:Q7A_1842"/>
<feature type="compositionally biased region" description="Basic and acidic residues" evidence="1">
    <location>
        <begin position="171"/>
        <end position="183"/>
    </location>
</feature>
<proteinExistence type="predicted"/>
<evidence type="ECO:0000313" key="4">
    <source>
        <dbReference type="Proteomes" id="UP000009144"/>
    </source>
</evidence>
<dbReference type="NCBIfam" id="NF033611">
    <property type="entry name" value="SAVED"/>
    <property type="match status" value="1"/>
</dbReference>
<feature type="domain" description="SMODS-associated and fused to various effectors" evidence="2">
    <location>
        <begin position="324"/>
        <end position="503"/>
    </location>
</feature>
<dbReference type="EMBL" id="CP003390">
    <property type="protein sequence ID" value="AFI84660.1"/>
    <property type="molecule type" value="Genomic_DNA"/>
</dbReference>
<sequence length="524" mass="59443">MKPEEKLPEGFSDLELAAWLCLHHSNESRVAYAHANYLFKVFEVCSKPTPLFIGDLGAETVKTLKLLSKSKLLQRIELPFKELDNIYTSKPDWVLLEAQVRDITDLKASRDKLFLKGRGKAISNHTAAMVWHDAAGRCMYRGCGQDLGSTPLTTKIARVAYLAHIVASDPDGPRGNEHSHNSSDDPENIMLMCDAHHRLVDRIDVNKHSVSYLKQMREDHTVRVAKLLDSLRYPTAQIITLLADLAQIPTNVSLAELRESVLRRELSPLPEIRHMIRRTQRDDRGRPGFWGHFLHEHESDIRELIAFTSNKPSQSSVISPDYLAIFPLHLVPVLVLSGRVIGEARNIQLFQYDRERSSWQWQNQDLNITSTFDISYEVANPINSTETILSLELTATLDMRSLPEELVKAIQEKKIGWVRITNSNPNPNCIHSQERLESFSSLARQAINTIQDSWRSKMIHVFGVSPASSLFKFGQMLQAGNHSTYRVYDRPDGSKPFVPALDITGNEVLSVDFESELQHSISLR</sequence>
<dbReference type="AlphaFoldDB" id="I1XJU1"/>
<keyword evidence="4" id="KW-1185">Reference proteome</keyword>
<gene>
    <name evidence="3" type="ordered locus">Q7A_1842</name>
</gene>
<name>I1XJU1_METNJ</name>
<dbReference type="InterPro" id="IPR040836">
    <property type="entry name" value="SAVED"/>
</dbReference>
<protein>
    <recommendedName>
        <fullName evidence="2">SMODS-associated and fused to various effectors domain-containing protein</fullName>
    </recommendedName>
</protein>
<evidence type="ECO:0000259" key="2">
    <source>
        <dbReference type="Pfam" id="PF18145"/>
    </source>
</evidence>
<dbReference type="eggNOG" id="COG1403">
    <property type="taxonomic scope" value="Bacteria"/>
</dbReference>
<dbReference type="CDD" id="cd00570">
    <property type="entry name" value="GST_N_family"/>
    <property type="match status" value="1"/>
</dbReference>
<dbReference type="Pfam" id="PF18145">
    <property type="entry name" value="SAVED"/>
    <property type="match status" value="1"/>
</dbReference>
<reference evidence="3 4" key="1">
    <citation type="journal article" date="2012" name="J. Bacteriol.">
        <title>Complete genome sequences of Methylophaga sp. strain JAM1 and Methylophaga sp. strain JAM7.</title>
        <authorList>
            <person name="Villeneuve C."/>
            <person name="Martineau C."/>
            <person name="Mauffrey F."/>
            <person name="Villemur R."/>
        </authorList>
    </citation>
    <scope>NUCLEOTIDE SEQUENCE [LARGE SCALE GENOMIC DNA]</scope>
    <source>
        <strain evidence="3 4">JAM1</strain>
    </source>
</reference>
<evidence type="ECO:0000313" key="3">
    <source>
        <dbReference type="EMBL" id="AFI84660.1"/>
    </source>
</evidence>